<dbReference type="InterPro" id="IPR018357">
    <property type="entry name" value="Hexapep_transf_CS"/>
</dbReference>
<keyword evidence="5" id="KW-0028">Amino-acid biosynthesis</keyword>
<evidence type="ECO:0000256" key="1">
    <source>
        <dbReference type="ARBA" id="ARBA00004876"/>
    </source>
</evidence>
<dbReference type="PANTHER" id="PTHR42811">
    <property type="entry name" value="SERINE ACETYLTRANSFERASE"/>
    <property type="match status" value="1"/>
</dbReference>
<sequence length="274" mass="29840">MSKLARVEAHNLKTIDPVWARIRAEAEDIMRREPELGGFVVGTVLNHDRLEQAVGHRVAARLDHFDVPHALIWQAFEEATAADPSIGEAIRADLNAVVERDPACERAIEPLLHFKGFHAIQAHRLAHWLWKQGRRDFALYIQSRASNMFQVDVHPAAPFGRGVFFDHATGVVIGETAVVEDNVSLLHGVTLGGTGKQDEDRHPKIRHGVLIGAGASILGNIEVGHCSRVAANSVVLRDVPPNVTVAGIPARIVGASPCAEPSRSMDQVFYDAGI</sequence>
<evidence type="ECO:0000256" key="5">
    <source>
        <dbReference type="ARBA" id="ARBA00022605"/>
    </source>
</evidence>
<dbReference type="InterPro" id="IPR042122">
    <property type="entry name" value="Ser_AcTrfase_N_sf"/>
</dbReference>
<dbReference type="Pfam" id="PF00132">
    <property type="entry name" value="Hexapep"/>
    <property type="match status" value="1"/>
</dbReference>
<comment type="similarity">
    <text evidence="2">Belongs to the transferase hexapeptide repeat family.</text>
</comment>
<dbReference type="CDD" id="cd03354">
    <property type="entry name" value="LbH_SAT"/>
    <property type="match status" value="1"/>
</dbReference>
<keyword evidence="7" id="KW-0677">Repeat</keyword>
<evidence type="ECO:0000256" key="6">
    <source>
        <dbReference type="ARBA" id="ARBA00022679"/>
    </source>
</evidence>
<dbReference type="InterPro" id="IPR010493">
    <property type="entry name" value="Ser_AcTrfase_N"/>
</dbReference>
<feature type="domain" description="Serine acetyltransferase N-terminal" evidence="10">
    <location>
        <begin position="18"/>
        <end position="122"/>
    </location>
</feature>
<dbReference type="InterPro" id="IPR053376">
    <property type="entry name" value="Serine_acetyltransferase"/>
</dbReference>
<dbReference type="AlphaFoldDB" id="A0A2W5K1B5"/>
<name>A0A2W5K1B5_ANCNO</name>
<evidence type="ECO:0000256" key="9">
    <source>
        <dbReference type="ARBA" id="ARBA00049486"/>
    </source>
</evidence>
<comment type="catalytic activity">
    <reaction evidence="9">
        <text>L-serine + acetyl-CoA = O-acetyl-L-serine + CoA</text>
        <dbReference type="Rhea" id="RHEA:24560"/>
        <dbReference type="ChEBI" id="CHEBI:33384"/>
        <dbReference type="ChEBI" id="CHEBI:57287"/>
        <dbReference type="ChEBI" id="CHEBI:57288"/>
        <dbReference type="ChEBI" id="CHEBI:58340"/>
        <dbReference type="EC" id="2.3.1.30"/>
    </reaction>
</comment>
<evidence type="ECO:0000256" key="3">
    <source>
        <dbReference type="ARBA" id="ARBA00013266"/>
    </source>
</evidence>
<dbReference type="InterPro" id="IPR001451">
    <property type="entry name" value="Hexapep"/>
</dbReference>
<dbReference type="Proteomes" id="UP000249577">
    <property type="component" value="Unassembled WGS sequence"/>
</dbReference>
<dbReference type="GO" id="GO:0006535">
    <property type="term" value="P:cysteine biosynthetic process from serine"/>
    <property type="evidence" value="ECO:0007669"/>
    <property type="project" value="InterPro"/>
</dbReference>
<dbReference type="SMART" id="SM00971">
    <property type="entry name" value="SATase_N"/>
    <property type="match status" value="1"/>
</dbReference>
<gene>
    <name evidence="11" type="primary">cysE</name>
    <name evidence="11" type="ORF">DI565_18975</name>
</gene>
<dbReference type="PROSITE" id="PS00101">
    <property type="entry name" value="HEXAPEP_TRANSFERASES"/>
    <property type="match status" value="1"/>
</dbReference>
<evidence type="ECO:0000256" key="8">
    <source>
        <dbReference type="ARBA" id="ARBA00023315"/>
    </source>
</evidence>
<evidence type="ECO:0000256" key="4">
    <source>
        <dbReference type="ARBA" id="ARBA00018522"/>
    </source>
</evidence>
<accession>A0A2W5K1B5</accession>
<dbReference type="EC" id="2.3.1.30" evidence="3"/>
<dbReference type="EMBL" id="QFPN01000013">
    <property type="protein sequence ID" value="PZQ10876.1"/>
    <property type="molecule type" value="Genomic_DNA"/>
</dbReference>
<dbReference type="UniPathway" id="UPA00136">
    <property type="reaction ID" value="UER00199"/>
</dbReference>
<dbReference type="SUPFAM" id="SSF51161">
    <property type="entry name" value="Trimeric LpxA-like enzymes"/>
    <property type="match status" value="1"/>
</dbReference>
<reference evidence="11 12" key="1">
    <citation type="submission" date="2017-08" db="EMBL/GenBank/DDBJ databases">
        <title>Infants hospitalized years apart are colonized by the same room-sourced microbial strains.</title>
        <authorList>
            <person name="Brooks B."/>
            <person name="Olm M.R."/>
            <person name="Firek B.A."/>
            <person name="Baker R."/>
            <person name="Thomas B.C."/>
            <person name="Morowitz M.J."/>
            <person name="Banfield J.F."/>
        </authorList>
    </citation>
    <scope>NUCLEOTIDE SEQUENCE [LARGE SCALE GENOMIC DNA]</scope>
    <source>
        <strain evidence="11">S2_005_003_R2_43</strain>
    </source>
</reference>
<dbReference type="InterPro" id="IPR005881">
    <property type="entry name" value="Ser_O-AcTrfase"/>
</dbReference>
<dbReference type="NCBIfam" id="TIGR01172">
    <property type="entry name" value="cysE"/>
    <property type="match status" value="1"/>
</dbReference>
<dbReference type="Gene3D" id="2.160.10.10">
    <property type="entry name" value="Hexapeptide repeat proteins"/>
    <property type="match status" value="1"/>
</dbReference>
<organism evidence="11 12">
    <name type="scientific">Ancylobacter novellus</name>
    <name type="common">Thiobacillus novellus</name>
    <dbReference type="NCBI Taxonomy" id="921"/>
    <lineage>
        <taxon>Bacteria</taxon>
        <taxon>Pseudomonadati</taxon>
        <taxon>Pseudomonadota</taxon>
        <taxon>Alphaproteobacteria</taxon>
        <taxon>Hyphomicrobiales</taxon>
        <taxon>Xanthobacteraceae</taxon>
        <taxon>Ancylobacter</taxon>
    </lineage>
</organism>
<comment type="caution">
    <text evidence="11">The sequence shown here is derived from an EMBL/GenBank/DDBJ whole genome shotgun (WGS) entry which is preliminary data.</text>
</comment>
<dbReference type="GO" id="GO:0009001">
    <property type="term" value="F:serine O-acetyltransferase activity"/>
    <property type="evidence" value="ECO:0007669"/>
    <property type="project" value="UniProtKB-EC"/>
</dbReference>
<evidence type="ECO:0000313" key="11">
    <source>
        <dbReference type="EMBL" id="PZQ10876.1"/>
    </source>
</evidence>
<dbReference type="NCBIfam" id="NF041874">
    <property type="entry name" value="EPS_EpsC"/>
    <property type="match status" value="1"/>
</dbReference>
<proteinExistence type="inferred from homology"/>
<evidence type="ECO:0000256" key="2">
    <source>
        <dbReference type="ARBA" id="ARBA00007274"/>
    </source>
</evidence>
<dbReference type="Pfam" id="PF06426">
    <property type="entry name" value="SATase_N"/>
    <property type="match status" value="1"/>
</dbReference>
<keyword evidence="8" id="KW-0012">Acyltransferase</keyword>
<protein>
    <recommendedName>
        <fullName evidence="4">Serine acetyltransferase</fullName>
        <ecNumber evidence="3">2.3.1.30</ecNumber>
    </recommendedName>
</protein>
<dbReference type="InterPro" id="IPR045304">
    <property type="entry name" value="LbH_SAT"/>
</dbReference>
<dbReference type="GO" id="GO:0005737">
    <property type="term" value="C:cytoplasm"/>
    <property type="evidence" value="ECO:0007669"/>
    <property type="project" value="InterPro"/>
</dbReference>
<evidence type="ECO:0000313" key="12">
    <source>
        <dbReference type="Proteomes" id="UP000249577"/>
    </source>
</evidence>
<dbReference type="Gene3D" id="1.10.3130.10">
    <property type="entry name" value="serine acetyltransferase, domain 1"/>
    <property type="match status" value="1"/>
</dbReference>
<keyword evidence="6 11" id="KW-0808">Transferase</keyword>
<dbReference type="FunFam" id="2.160.10.10:FF:000002">
    <property type="entry name" value="Serine acetyltransferase"/>
    <property type="match status" value="1"/>
</dbReference>
<comment type="pathway">
    <text evidence="1">Amino-acid biosynthesis; L-cysteine biosynthesis; L-cysteine from L-serine: step 1/2.</text>
</comment>
<dbReference type="InterPro" id="IPR011004">
    <property type="entry name" value="Trimer_LpxA-like_sf"/>
</dbReference>
<evidence type="ECO:0000259" key="10">
    <source>
        <dbReference type="SMART" id="SM00971"/>
    </source>
</evidence>
<evidence type="ECO:0000256" key="7">
    <source>
        <dbReference type="ARBA" id="ARBA00022737"/>
    </source>
</evidence>